<dbReference type="SUPFAM" id="SSF52047">
    <property type="entry name" value="RNI-like"/>
    <property type="match status" value="1"/>
</dbReference>
<dbReference type="EMBL" id="CAJNDS010002702">
    <property type="protein sequence ID" value="CAE7568328.1"/>
    <property type="molecule type" value="Genomic_DNA"/>
</dbReference>
<feature type="compositionally biased region" description="Low complexity" evidence="2">
    <location>
        <begin position="502"/>
        <end position="512"/>
    </location>
</feature>
<keyword evidence="5" id="KW-1185">Reference proteome</keyword>
<feature type="compositionally biased region" description="Low complexity" evidence="2">
    <location>
        <begin position="1"/>
        <end position="17"/>
    </location>
</feature>
<protein>
    <submittedName>
        <fullName evidence="4">BHLH140 protein</fullName>
    </submittedName>
</protein>
<evidence type="ECO:0000256" key="1">
    <source>
        <dbReference type="PROSITE-ProRule" id="PRU00042"/>
    </source>
</evidence>
<dbReference type="GO" id="GO:0046403">
    <property type="term" value="F:polynucleotide 3'-phosphatase activity"/>
    <property type="evidence" value="ECO:0007669"/>
    <property type="project" value="TreeGrafter"/>
</dbReference>
<dbReference type="GO" id="GO:0008270">
    <property type="term" value="F:zinc ion binding"/>
    <property type="evidence" value="ECO:0007669"/>
    <property type="project" value="UniProtKB-KW"/>
</dbReference>
<accession>A0A812UKF8</accession>
<dbReference type="OrthoDB" id="3512845at2759"/>
<feature type="region of interest" description="Disordered" evidence="2">
    <location>
        <begin position="54"/>
        <end position="175"/>
    </location>
</feature>
<dbReference type="GO" id="GO:0046404">
    <property type="term" value="F:ATP-dependent polydeoxyribonucleotide 5'-hydroxyl-kinase activity"/>
    <property type="evidence" value="ECO:0007669"/>
    <property type="project" value="TreeGrafter"/>
</dbReference>
<dbReference type="GO" id="GO:0003690">
    <property type="term" value="F:double-stranded DNA binding"/>
    <property type="evidence" value="ECO:0007669"/>
    <property type="project" value="TreeGrafter"/>
</dbReference>
<sequence>MCSRPFRPPSVAASSPSEAMGHGSTEPTQRGYAHEWLGDGESRREMMKHMDVQKDAFDALEPPSRPPMPTFGGRVSVQVPSRPQPPLPEDTDTSSGDEICFSGNPLLATEQADTALKVSSSSSREMQEAVRSPEPSKEARLAAARAHMQTLGCSKKERKDPQPAAADGNKGSPKVELRELRVELGSSGLSGPSGPDVSMLPPSVFKKTEIPMPSAARDLDPSGSESEASDGESQAECRSWWAQFFRLRCLQTPGAASLCVSLARMGLQDADLPSVTASLDRLLEDLRGERLDALAESSENLHRPPVRVLLEVDFSDNGISDSGAAFLFRWLLRRRKEVRCRIIRLARNKLGDASLEWLAALICAQHSAIEEMHLAQNAITASGAGQLLLALALHPFEAYPWLDKRGFFAPAWVSLDQNNVQEAAGLLGRLRLRAGLRAVCTDGPQRKNSFNEAPHVQLGSSFLGSVALSKPSVLPLALEKVCAGGSWPPLPEMKKPLPQLPPTSSSSAQSFRTAPAQTFRRELLVDEEEGAGLQLETVTQGLRICEIAEIPGQPGLHTEDIIVAVDGLPLWWSACEHDVKEADQAEGESDDDAPSARFRARFRRGARLDVFRQKAPEVHLVQQPAPTGLGRRARFCCPICWDSFERWNDCLQHLRELGHEPEPPPDQRLEESAACLRRWMSTCMSAARGELPRPPAKAEARKAPTEEKAETLLLPAPIGFYGQRNRSVAEALAEEISRFGAERGCTIWMLPDGLRAQCPQGPESASKIASIAADLLEILHFYLPDVADGADSGAGFAPIPAEHAAEQAAEHAAELAIPLDWYGWLEHMLQQQAEEARGAEGALEAPSLRAEAPPFVPQQQAADLAGLRLLVLCGLPGSGKSTTAQRLGQGGWVVVNQDSLGSRQACMKTARAALKQQGRVVVDRCNVNAAQRVIWTQLAVQEFDLQPDQMGCVWLDVPDHECGRRVLQRFGHNTLPPREASLKVIRGFAKKWQAPSAEEGFAHLWRIASDVDAEVFWSEMAAAGQTGQANMDFRAEDWSRLLVLCCAMPVL</sequence>
<dbReference type="PANTHER" id="PTHR12083:SF9">
    <property type="entry name" value="BIFUNCTIONAL POLYNUCLEOTIDE PHOSPHATASE_KINASE"/>
    <property type="match status" value="1"/>
</dbReference>
<dbReference type="Pfam" id="PF13671">
    <property type="entry name" value="AAA_33"/>
    <property type="match status" value="1"/>
</dbReference>
<dbReference type="AlphaFoldDB" id="A0A812UKF8"/>
<dbReference type="PROSITE" id="PS50157">
    <property type="entry name" value="ZINC_FINGER_C2H2_2"/>
    <property type="match status" value="1"/>
</dbReference>
<feature type="region of interest" description="Disordered" evidence="2">
    <location>
        <begin position="213"/>
        <end position="232"/>
    </location>
</feature>
<gene>
    <name evidence="4" type="primary">BHLH140</name>
    <name evidence="4" type="ORF">SNAT2548_LOCUS32275</name>
</gene>
<dbReference type="PANTHER" id="PTHR12083">
    <property type="entry name" value="BIFUNCTIONAL POLYNUCLEOTIDE PHOSPHATASE/KINASE"/>
    <property type="match status" value="1"/>
</dbReference>
<dbReference type="SUPFAM" id="SSF52540">
    <property type="entry name" value="P-loop containing nucleoside triphosphate hydrolases"/>
    <property type="match status" value="1"/>
</dbReference>
<name>A0A812UKF8_9DINO</name>
<dbReference type="InterPro" id="IPR027417">
    <property type="entry name" value="P-loop_NTPase"/>
</dbReference>
<feature type="compositionally biased region" description="Low complexity" evidence="2">
    <location>
        <begin position="222"/>
        <end position="232"/>
    </location>
</feature>
<dbReference type="GO" id="GO:0006281">
    <property type="term" value="P:DNA repair"/>
    <property type="evidence" value="ECO:0007669"/>
    <property type="project" value="TreeGrafter"/>
</dbReference>
<comment type="caution">
    <text evidence="4">The sequence shown here is derived from an EMBL/GenBank/DDBJ whole genome shotgun (WGS) entry which is preliminary data.</text>
</comment>
<evidence type="ECO:0000256" key="2">
    <source>
        <dbReference type="SAM" id="MobiDB-lite"/>
    </source>
</evidence>
<dbReference type="Gene3D" id="3.40.50.300">
    <property type="entry name" value="P-loop containing nucleotide triphosphate hydrolases"/>
    <property type="match status" value="1"/>
</dbReference>
<keyword evidence="1" id="KW-0863">Zinc-finger</keyword>
<proteinExistence type="predicted"/>
<dbReference type="Gene3D" id="3.80.10.10">
    <property type="entry name" value="Ribonuclease Inhibitor"/>
    <property type="match status" value="1"/>
</dbReference>
<dbReference type="InterPro" id="IPR013087">
    <property type="entry name" value="Znf_C2H2_type"/>
</dbReference>
<reference evidence="4" key="1">
    <citation type="submission" date="2021-02" db="EMBL/GenBank/DDBJ databases">
        <authorList>
            <person name="Dougan E. K."/>
            <person name="Rhodes N."/>
            <person name="Thang M."/>
            <person name="Chan C."/>
        </authorList>
    </citation>
    <scope>NUCLEOTIDE SEQUENCE</scope>
</reference>
<keyword evidence="1" id="KW-0862">Zinc</keyword>
<keyword evidence="1" id="KW-0479">Metal-binding</keyword>
<dbReference type="InterPro" id="IPR032675">
    <property type="entry name" value="LRR_dom_sf"/>
</dbReference>
<dbReference type="Proteomes" id="UP000604046">
    <property type="component" value="Unassembled WGS sequence"/>
</dbReference>
<evidence type="ECO:0000259" key="3">
    <source>
        <dbReference type="PROSITE" id="PS50157"/>
    </source>
</evidence>
<dbReference type="PROSITE" id="PS00028">
    <property type="entry name" value="ZINC_FINGER_C2H2_1"/>
    <property type="match status" value="1"/>
</dbReference>
<feature type="region of interest" description="Disordered" evidence="2">
    <location>
        <begin position="492"/>
        <end position="512"/>
    </location>
</feature>
<evidence type="ECO:0000313" key="4">
    <source>
        <dbReference type="EMBL" id="CAE7568328.1"/>
    </source>
</evidence>
<feature type="domain" description="C2H2-type" evidence="3">
    <location>
        <begin position="635"/>
        <end position="664"/>
    </location>
</feature>
<organism evidence="4 5">
    <name type="scientific">Symbiodinium natans</name>
    <dbReference type="NCBI Taxonomy" id="878477"/>
    <lineage>
        <taxon>Eukaryota</taxon>
        <taxon>Sar</taxon>
        <taxon>Alveolata</taxon>
        <taxon>Dinophyceae</taxon>
        <taxon>Suessiales</taxon>
        <taxon>Symbiodiniaceae</taxon>
        <taxon>Symbiodinium</taxon>
    </lineage>
</organism>
<feature type="region of interest" description="Disordered" evidence="2">
    <location>
        <begin position="1"/>
        <end position="32"/>
    </location>
</feature>
<evidence type="ECO:0000313" key="5">
    <source>
        <dbReference type="Proteomes" id="UP000604046"/>
    </source>
</evidence>